<proteinExistence type="predicted"/>
<evidence type="ECO:0000313" key="3">
    <source>
        <dbReference type="EMBL" id="KAI8575263.1"/>
    </source>
</evidence>
<feature type="coiled-coil region" evidence="1">
    <location>
        <begin position="671"/>
        <end position="789"/>
    </location>
</feature>
<dbReference type="GO" id="GO:0033596">
    <property type="term" value="C:TSC1-TSC2 complex"/>
    <property type="evidence" value="ECO:0007669"/>
    <property type="project" value="TreeGrafter"/>
</dbReference>
<gene>
    <name evidence="3" type="ORF">K450DRAFT_262494</name>
</gene>
<feature type="region of interest" description="Disordered" evidence="2">
    <location>
        <begin position="575"/>
        <end position="596"/>
    </location>
</feature>
<dbReference type="Pfam" id="PF04388">
    <property type="entry name" value="Hamartin"/>
    <property type="match status" value="2"/>
</dbReference>
<dbReference type="AlphaFoldDB" id="A0AAD5DZF1"/>
<evidence type="ECO:0000256" key="1">
    <source>
        <dbReference type="SAM" id="Coils"/>
    </source>
</evidence>
<protein>
    <recommendedName>
        <fullName evidence="5">Hamartin</fullName>
    </recommendedName>
</protein>
<keyword evidence="4" id="KW-1185">Reference proteome</keyword>
<name>A0AAD5DZF1_UMBRA</name>
<evidence type="ECO:0000313" key="4">
    <source>
        <dbReference type="Proteomes" id="UP001206595"/>
    </source>
</evidence>
<comment type="caution">
    <text evidence="3">The sequence shown here is derived from an EMBL/GenBank/DDBJ whole genome shotgun (WGS) entry which is preliminary data.</text>
</comment>
<dbReference type="EMBL" id="MU620989">
    <property type="protein sequence ID" value="KAI8575263.1"/>
    <property type="molecule type" value="Genomic_DNA"/>
</dbReference>
<accession>A0AAD5DZF1</accession>
<organism evidence="3 4">
    <name type="scientific">Umbelopsis ramanniana AG</name>
    <dbReference type="NCBI Taxonomy" id="1314678"/>
    <lineage>
        <taxon>Eukaryota</taxon>
        <taxon>Fungi</taxon>
        <taxon>Fungi incertae sedis</taxon>
        <taxon>Mucoromycota</taxon>
        <taxon>Mucoromycotina</taxon>
        <taxon>Umbelopsidomycetes</taxon>
        <taxon>Umbelopsidales</taxon>
        <taxon>Umbelopsidaceae</taxon>
        <taxon>Umbelopsis</taxon>
    </lineage>
</organism>
<dbReference type="GO" id="GO:0032007">
    <property type="term" value="P:negative regulation of TOR signaling"/>
    <property type="evidence" value="ECO:0007669"/>
    <property type="project" value="TreeGrafter"/>
</dbReference>
<reference evidence="3" key="2">
    <citation type="journal article" date="2022" name="Proc. Natl. Acad. Sci. U.S.A.">
        <title>Diploid-dominant life cycles characterize the early evolution of Fungi.</title>
        <authorList>
            <person name="Amses K.R."/>
            <person name="Simmons D.R."/>
            <person name="Longcore J.E."/>
            <person name="Mondo S.J."/>
            <person name="Seto K."/>
            <person name="Jeronimo G.H."/>
            <person name="Bonds A.E."/>
            <person name="Quandt C.A."/>
            <person name="Davis W.J."/>
            <person name="Chang Y."/>
            <person name="Federici B.A."/>
            <person name="Kuo A."/>
            <person name="LaButti K."/>
            <person name="Pangilinan J."/>
            <person name="Andreopoulos W."/>
            <person name="Tritt A."/>
            <person name="Riley R."/>
            <person name="Hundley H."/>
            <person name="Johnson J."/>
            <person name="Lipzen A."/>
            <person name="Barry K."/>
            <person name="Lang B.F."/>
            <person name="Cuomo C.A."/>
            <person name="Buchler N.E."/>
            <person name="Grigoriev I.V."/>
            <person name="Spatafora J.W."/>
            <person name="Stajich J.E."/>
            <person name="James T.Y."/>
        </authorList>
    </citation>
    <scope>NUCLEOTIDE SEQUENCE</scope>
    <source>
        <strain evidence="3">AG</strain>
    </source>
</reference>
<dbReference type="GeneID" id="75917834"/>
<feature type="coiled-coil region" evidence="1">
    <location>
        <begin position="828"/>
        <end position="902"/>
    </location>
</feature>
<dbReference type="Proteomes" id="UP001206595">
    <property type="component" value="Unassembled WGS sequence"/>
</dbReference>
<reference evidence="3" key="1">
    <citation type="submission" date="2021-06" db="EMBL/GenBank/DDBJ databases">
        <authorList>
            <consortium name="DOE Joint Genome Institute"/>
            <person name="Mondo S.J."/>
            <person name="Amses K.R."/>
            <person name="Simmons D.R."/>
            <person name="Longcore J.E."/>
            <person name="Seto K."/>
            <person name="Alves G.H."/>
            <person name="Bonds A.E."/>
            <person name="Quandt C.A."/>
            <person name="Davis W.J."/>
            <person name="Chang Y."/>
            <person name="Letcher P.M."/>
            <person name="Powell M.J."/>
            <person name="Kuo A."/>
            <person name="Labutti K."/>
            <person name="Pangilinan J."/>
            <person name="Andreopoulos W."/>
            <person name="Tritt A."/>
            <person name="Riley R."/>
            <person name="Hundley H."/>
            <person name="Johnson J."/>
            <person name="Lipzen A."/>
            <person name="Barry K."/>
            <person name="Berbee M.L."/>
            <person name="Buchler N.E."/>
            <person name="Grigoriev I.V."/>
            <person name="Spatafora J.W."/>
            <person name="Stajich J.E."/>
            <person name="James T.Y."/>
        </authorList>
    </citation>
    <scope>NUCLEOTIDE SEQUENCE</scope>
    <source>
        <strain evidence="3">AG</strain>
    </source>
</reference>
<sequence>MVSLKEIGQAIASALRSTPQNDAQEVLDLIDLYLDQQRSQSTTTPSFGDPGAIDKLSAELLHILKTEILADPTVTIVSIQPVTTKVQTKHYVLLRIVHQLLPVFGVNRILNDWWPNALKPVLQNSHYSKSSKEESIKIAADALILEDQNSESIKNNTFLNLVIKDYLQWSNRQQQDKMEALDALDMPSEVDDTSRMKSQHQTLLDQEQDEWSKNLSAIMVAFGTARTKSFFLLVEDYFVQSQYRLQIIYLISAFIPRKRTHIHDILQTPLFDSMLKSLMYDNSTTLIAISVTNLIMLLPRICAYLSPFLPKLFYIFARAVCWDQLRDFRQNSGSTQDTSLASREASSKNIQIDGWDVLDYTFSKLAAPPSNPRTGAFFTSLYGLYPCNFTSFLHAPYGYFGRNEFNLPEQFDEDTFRSRIIPQVNRHMLHPNLVVMDASTELVDHSRWMKLEPPDVMAQIMSLDLTNAASRVAFSEENSSNAHISSWLFEEKVRAEASESKAVKSEPLTTSPHQDNVEDQPINTPTPSNKKKMKAVSIANVLNVHKALKSGAEVVVGDDVWVRLNFIITESGLEHWPSSAEGSPNPDDMTVSEGAPTPAPNYMMAAEDGTSSSEQKLLIAALKREVLLLRNELNFEMFLKQQHLQHIGRLHREHVMDISVEAERQQMYNATRMLQQQLQRTTTALDKLKAENATTKVRHIEWEEEQSKKLRDYREQRKQWQMEMAKAREQVAEFETILKVQDGQLEQARKRVFDLESELEFLRPTLVTVQEYETEIDQLTKQLALWEQDTGTIKTQKQYIESLLSRWRATENILESYRESEHAAKATLSKMQLKYNEMEATLTKIEQSNEKRALISSKESVSSQQSEVEKLRQKLESLLERNETLELEKLDLQAKLEHTSHDQS</sequence>
<evidence type="ECO:0000256" key="2">
    <source>
        <dbReference type="SAM" id="MobiDB-lite"/>
    </source>
</evidence>
<dbReference type="GO" id="GO:0051726">
    <property type="term" value="P:regulation of cell cycle"/>
    <property type="evidence" value="ECO:0007669"/>
    <property type="project" value="TreeGrafter"/>
</dbReference>
<dbReference type="PANTHER" id="PTHR15154">
    <property type="entry name" value="HAMARTIN"/>
    <property type="match status" value="1"/>
</dbReference>
<dbReference type="RefSeq" id="XP_051440267.1">
    <property type="nucleotide sequence ID" value="XM_051592491.1"/>
</dbReference>
<dbReference type="InterPro" id="IPR007483">
    <property type="entry name" value="Hamartin"/>
</dbReference>
<evidence type="ECO:0008006" key="5">
    <source>
        <dbReference type="Google" id="ProtNLM"/>
    </source>
</evidence>
<keyword evidence="1" id="KW-0175">Coiled coil</keyword>
<dbReference type="PANTHER" id="PTHR15154:SF2">
    <property type="entry name" value="HAMARTIN"/>
    <property type="match status" value="1"/>
</dbReference>
<feature type="region of interest" description="Disordered" evidence="2">
    <location>
        <begin position="498"/>
        <end position="531"/>
    </location>
</feature>